<comment type="caution">
    <text evidence="1">The sequence shown here is derived from an EMBL/GenBank/DDBJ whole genome shotgun (WGS) entry which is preliminary data.</text>
</comment>
<protein>
    <submittedName>
        <fullName evidence="1">IS110 family transposase</fullName>
    </submittedName>
</protein>
<sequence length="35" mass="3978">PTTAALVCLARRLLRTAFALFRTQTQFDPDRLSRA</sequence>
<reference evidence="1 2" key="1">
    <citation type="submission" date="2018-03" db="EMBL/GenBank/DDBJ databases">
        <authorList>
            <person name="Keele B.F."/>
        </authorList>
    </citation>
    <scope>NUCLEOTIDE SEQUENCE [LARGE SCALE GENOMIC DNA]</scope>
    <source>
        <strain evidence="1 2">D20</strain>
    </source>
</reference>
<feature type="non-terminal residue" evidence="1">
    <location>
        <position position="1"/>
    </location>
</feature>
<reference evidence="1 2" key="2">
    <citation type="submission" date="2018-04" db="EMBL/GenBank/DDBJ databases">
        <title>Thauera lacus sp. nov., isolated from an saline lake in Inner Mongolia, China.</title>
        <authorList>
            <person name="Liang Q.-Y."/>
        </authorList>
    </citation>
    <scope>NUCLEOTIDE SEQUENCE [LARGE SCALE GENOMIC DNA]</scope>
    <source>
        <strain evidence="1 2">D20</strain>
    </source>
</reference>
<accession>A0A2T4IF05</accession>
<keyword evidence="2" id="KW-1185">Reference proteome</keyword>
<gene>
    <name evidence="1" type="ORF">C8261_08575</name>
</gene>
<evidence type="ECO:0000313" key="1">
    <source>
        <dbReference type="EMBL" id="PTD96363.1"/>
    </source>
</evidence>
<dbReference type="AlphaFoldDB" id="A0A2T4IF05"/>
<name>A0A2T4IF05_9RHOO</name>
<dbReference type="Proteomes" id="UP000241193">
    <property type="component" value="Unassembled WGS sequence"/>
</dbReference>
<proteinExistence type="predicted"/>
<organism evidence="1 2">
    <name type="scientific">Pseudothauera lacus</name>
    <dbReference type="NCBI Taxonomy" id="2136175"/>
    <lineage>
        <taxon>Bacteria</taxon>
        <taxon>Pseudomonadati</taxon>
        <taxon>Pseudomonadota</taxon>
        <taxon>Betaproteobacteria</taxon>
        <taxon>Rhodocyclales</taxon>
        <taxon>Zoogloeaceae</taxon>
        <taxon>Pseudothauera</taxon>
    </lineage>
</organism>
<evidence type="ECO:0000313" key="2">
    <source>
        <dbReference type="Proteomes" id="UP000241193"/>
    </source>
</evidence>
<dbReference type="EMBL" id="PZKC01000006">
    <property type="protein sequence ID" value="PTD96363.1"/>
    <property type="molecule type" value="Genomic_DNA"/>
</dbReference>